<dbReference type="InterPro" id="IPR047650">
    <property type="entry name" value="Transpos_IS110"/>
</dbReference>
<dbReference type="InterPro" id="IPR002525">
    <property type="entry name" value="Transp_IS110-like_N"/>
</dbReference>
<reference evidence="3 4" key="1">
    <citation type="submission" date="2022-01" db="EMBL/GenBank/DDBJ databases">
        <authorList>
            <person name="Won M."/>
            <person name="Kim S.-J."/>
            <person name="Kwon S.-W."/>
        </authorList>
    </citation>
    <scope>NUCLEOTIDE SEQUENCE [LARGE SCALE GENOMIC DNA]</scope>
    <source>
        <strain evidence="3 4">KCTC 23505</strain>
    </source>
</reference>
<evidence type="ECO:0000259" key="1">
    <source>
        <dbReference type="Pfam" id="PF01548"/>
    </source>
</evidence>
<proteinExistence type="predicted"/>
<feature type="domain" description="Transposase IS110-like N-terminal" evidence="1">
    <location>
        <begin position="73"/>
        <end position="182"/>
    </location>
</feature>
<protein>
    <submittedName>
        <fullName evidence="3">IS110 family transposase</fullName>
    </submittedName>
</protein>
<accession>A0ABS9DW16</accession>
<evidence type="ECO:0000259" key="2">
    <source>
        <dbReference type="Pfam" id="PF02371"/>
    </source>
</evidence>
<evidence type="ECO:0000313" key="4">
    <source>
        <dbReference type="Proteomes" id="UP001521209"/>
    </source>
</evidence>
<dbReference type="Pfam" id="PF01548">
    <property type="entry name" value="DEDD_Tnp_IS110"/>
    <property type="match status" value="1"/>
</dbReference>
<sequence>MFAEKEVAAPAPSINTDPIFVAIEMSRSKWVVGTHIPTSSKVGIHTVEWGDAAALLALVERLRSRAADVVGIADVPVLCCYEAGYEGFWLYRRLAAAGLRVLVIDPSSLLVNRRAKRAKTDRIDAKAMIRALMAYNRGEDQVLSAVNVPSVEQEDHRRLVRERQSLVYDCTAHTNRIRGLLLTQGIVGFDPRASGAERQLDELVTGDGRSLGPRLKDEMRREIGRLRVVLEQLKDVSAERDAIALGKTIETPHRDQGSADADAAMIASLARIKGVGPNDASVLVREAFWRKFNNRRELAAWSGLAPMPWASGTVSWDQGIAKTGPAIFRSHMLQIAWRWLHHQPQSRLSQWFNERTNGAAGRVRRVMIVALARKLLVALWRYATAGLVPTGAIIA</sequence>
<feature type="domain" description="Transposase IS116/IS110/IS902 C-terminal" evidence="2">
    <location>
        <begin position="269"/>
        <end position="347"/>
    </location>
</feature>
<dbReference type="InterPro" id="IPR003346">
    <property type="entry name" value="Transposase_20"/>
</dbReference>
<dbReference type="Pfam" id="PF02371">
    <property type="entry name" value="Transposase_20"/>
    <property type="match status" value="1"/>
</dbReference>
<evidence type="ECO:0000313" key="3">
    <source>
        <dbReference type="EMBL" id="MCF3946943.1"/>
    </source>
</evidence>
<name>A0ABS9DW16_9PROT</name>
<gene>
    <name evidence="3" type="ORF">L2A60_09650</name>
</gene>
<dbReference type="EMBL" id="JAKGBZ010000015">
    <property type="protein sequence ID" value="MCF3946943.1"/>
    <property type="molecule type" value="Genomic_DNA"/>
</dbReference>
<organism evidence="3 4">
    <name type="scientific">Acidiphilium iwatense</name>
    <dbReference type="NCBI Taxonomy" id="768198"/>
    <lineage>
        <taxon>Bacteria</taxon>
        <taxon>Pseudomonadati</taxon>
        <taxon>Pseudomonadota</taxon>
        <taxon>Alphaproteobacteria</taxon>
        <taxon>Acetobacterales</taxon>
        <taxon>Acidocellaceae</taxon>
        <taxon>Acidiphilium</taxon>
    </lineage>
</organism>
<dbReference type="RefSeq" id="WP_235704173.1">
    <property type="nucleotide sequence ID" value="NZ_JAKGBZ010000015.1"/>
</dbReference>
<dbReference type="NCBIfam" id="NF033542">
    <property type="entry name" value="transpos_IS110"/>
    <property type="match status" value="1"/>
</dbReference>
<dbReference type="PANTHER" id="PTHR33055:SF3">
    <property type="entry name" value="PUTATIVE TRANSPOSASE FOR IS117-RELATED"/>
    <property type="match status" value="1"/>
</dbReference>
<comment type="caution">
    <text evidence="3">The sequence shown here is derived from an EMBL/GenBank/DDBJ whole genome shotgun (WGS) entry which is preliminary data.</text>
</comment>
<dbReference type="Proteomes" id="UP001521209">
    <property type="component" value="Unassembled WGS sequence"/>
</dbReference>
<dbReference type="PANTHER" id="PTHR33055">
    <property type="entry name" value="TRANSPOSASE FOR INSERTION SEQUENCE ELEMENT IS1111A"/>
    <property type="match status" value="1"/>
</dbReference>
<keyword evidence="4" id="KW-1185">Reference proteome</keyword>